<dbReference type="EMBL" id="JBFAQK010000072">
    <property type="protein sequence ID" value="MEV4685231.1"/>
    <property type="molecule type" value="Genomic_DNA"/>
</dbReference>
<name>A0ABV3I306_9ACTN</name>
<gene>
    <name evidence="1" type="ORF">AB0K36_31180</name>
</gene>
<dbReference type="Proteomes" id="UP001552521">
    <property type="component" value="Unassembled WGS sequence"/>
</dbReference>
<dbReference type="Pfam" id="PF13602">
    <property type="entry name" value="ADH_zinc_N_2"/>
    <property type="match status" value="1"/>
</dbReference>
<protein>
    <submittedName>
        <fullName evidence="1">Zinc-binding dehydrogenase</fullName>
    </submittedName>
</protein>
<accession>A0ABV3I306</accession>
<reference evidence="1 2" key="1">
    <citation type="submission" date="2024-06" db="EMBL/GenBank/DDBJ databases">
        <title>The Natural Products Discovery Center: Release of the First 8490 Sequenced Strains for Exploring Actinobacteria Biosynthetic Diversity.</title>
        <authorList>
            <person name="Kalkreuter E."/>
            <person name="Kautsar S.A."/>
            <person name="Yang D."/>
            <person name="Bader C.D."/>
            <person name="Teijaro C.N."/>
            <person name="Fluegel L."/>
            <person name="Davis C.M."/>
            <person name="Simpson J.R."/>
            <person name="Lauterbach L."/>
            <person name="Steele A.D."/>
            <person name="Gui C."/>
            <person name="Meng S."/>
            <person name="Li G."/>
            <person name="Viehrig K."/>
            <person name="Ye F."/>
            <person name="Su P."/>
            <person name="Kiefer A.F."/>
            <person name="Nichols A."/>
            <person name="Cepeda A.J."/>
            <person name="Yan W."/>
            <person name="Fan B."/>
            <person name="Jiang Y."/>
            <person name="Adhikari A."/>
            <person name="Zheng C.-J."/>
            <person name="Schuster L."/>
            <person name="Cowan T.M."/>
            <person name="Smanski M.J."/>
            <person name="Chevrette M.G."/>
            <person name="De Carvalho L.P.S."/>
            <person name="Shen B."/>
        </authorList>
    </citation>
    <scope>NUCLEOTIDE SEQUENCE [LARGE SCALE GENOMIC DNA]</scope>
    <source>
        <strain evidence="1 2">NPDC049344</strain>
    </source>
</reference>
<organism evidence="1 2">
    <name type="scientific">Streptomyces kurssanovii</name>
    <dbReference type="NCBI Taxonomy" id="67312"/>
    <lineage>
        <taxon>Bacteria</taxon>
        <taxon>Bacillati</taxon>
        <taxon>Actinomycetota</taxon>
        <taxon>Actinomycetes</taxon>
        <taxon>Kitasatosporales</taxon>
        <taxon>Streptomycetaceae</taxon>
        <taxon>Streptomyces</taxon>
    </lineage>
</organism>
<sequence>MPNGKSAHFYNIWAGRRRLDTFRAALRGDLTQVLQLLAEGALTPQVAARVPLAEIGAAVRLAESGTVVGKVVLMP</sequence>
<comment type="caution">
    <text evidence="1">The sequence shown here is derived from an EMBL/GenBank/DDBJ whole genome shotgun (WGS) entry which is preliminary data.</text>
</comment>
<evidence type="ECO:0000313" key="1">
    <source>
        <dbReference type="EMBL" id="MEV4685231.1"/>
    </source>
</evidence>
<proteinExistence type="predicted"/>
<dbReference type="Gene3D" id="3.90.180.10">
    <property type="entry name" value="Medium-chain alcohol dehydrogenases, catalytic domain"/>
    <property type="match status" value="1"/>
</dbReference>
<keyword evidence="2" id="KW-1185">Reference proteome</keyword>
<evidence type="ECO:0000313" key="2">
    <source>
        <dbReference type="Proteomes" id="UP001552521"/>
    </source>
</evidence>